<evidence type="ECO:0000313" key="2">
    <source>
        <dbReference type="Proteomes" id="UP000265520"/>
    </source>
</evidence>
<sequence length="74" mass="7893">MCADEGAGQEGNDRMAMEDGNDRMAMEDVWGIGKAIGVKFKGDNSNMFNVLSRVGKDKQVGGDRNLASVLNAAK</sequence>
<protein>
    <submittedName>
        <fullName evidence="1">Uncharacterized protein</fullName>
    </submittedName>
</protein>
<organism evidence="1 2">
    <name type="scientific">Trifolium medium</name>
    <dbReference type="NCBI Taxonomy" id="97028"/>
    <lineage>
        <taxon>Eukaryota</taxon>
        <taxon>Viridiplantae</taxon>
        <taxon>Streptophyta</taxon>
        <taxon>Embryophyta</taxon>
        <taxon>Tracheophyta</taxon>
        <taxon>Spermatophyta</taxon>
        <taxon>Magnoliopsida</taxon>
        <taxon>eudicotyledons</taxon>
        <taxon>Gunneridae</taxon>
        <taxon>Pentapetalae</taxon>
        <taxon>rosids</taxon>
        <taxon>fabids</taxon>
        <taxon>Fabales</taxon>
        <taxon>Fabaceae</taxon>
        <taxon>Papilionoideae</taxon>
        <taxon>50 kb inversion clade</taxon>
        <taxon>NPAAA clade</taxon>
        <taxon>Hologalegina</taxon>
        <taxon>IRL clade</taxon>
        <taxon>Trifolieae</taxon>
        <taxon>Trifolium</taxon>
    </lineage>
</organism>
<dbReference type="AlphaFoldDB" id="A0A392QF07"/>
<dbReference type="EMBL" id="LXQA010127158">
    <property type="protein sequence ID" value="MCI21855.1"/>
    <property type="molecule type" value="Genomic_DNA"/>
</dbReference>
<keyword evidence="2" id="KW-1185">Reference proteome</keyword>
<reference evidence="1 2" key="1">
    <citation type="journal article" date="2018" name="Front. Plant Sci.">
        <title>Red Clover (Trifolium pratense) and Zigzag Clover (T. medium) - A Picture of Genomic Similarities and Differences.</title>
        <authorList>
            <person name="Dluhosova J."/>
            <person name="Istvanek J."/>
            <person name="Nedelnik J."/>
            <person name="Repkova J."/>
        </authorList>
    </citation>
    <scope>NUCLEOTIDE SEQUENCE [LARGE SCALE GENOMIC DNA]</scope>
    <source>
        <strain evidence="2">cv. 10/8</strain>
        <tissue evidence="1">Leaf</tissue>
    </source>
</reference>
<accession>A0A392QF07</accession>
<dbReference type="Proteomes" id="UP000265520">
    <property type="component" value="Unassembled WGS sequence"/>
</dbReference>
<proteinExistence type="predicted"/>
<name>A0A392QF07_9FABA</name>
<comment type="caution">
    <text evidence="1">The sequence shown here is derived from an EMBL/GenBank/DDBJ whole genome shotgun (WGS) entry which is preliminary data.</text>
</comment>
<evidence type="ECO:0000313" key="1">
    <source>
        <dbReference type="EMBL" id="MCI21855.1"/>
    </source>
</evidence>